<proteinExistence type="predicted"/>
<organism evidence="1 2">
    <name type="scientific">Xylanimonas protaetiae</name>
    <dbReference type="NCBI Taxonomy" id="2509457"/>
    <lineage>
        <taxon>Bacteria</taxon>
        <taxon>Bacillati</taxon>
        <taxon>Actinomycetota</taxon>
        <taxon>Actinomycetes</taxon>
        <taxon>Micrococcales</taxon>
        <taxon>Promicromonosporaceae</taxon>
        <taxon>Xylanimonas</taxon>
    </lineage>
</organism>
<dbReference type="NCBIfam" id="NF038083">
    <property type="entry name" value="CU044_5270_fam"/>
    <property type="match status" value="1"/>
</dbReference>
<dbReference type="OrthoDB" id="4829420at2"/>
<dbReference type="Proteomes" id="UP000292118">
    <property type="component" value="Chromosome"/>
</dbReference>
<evidence type="ECO:0000313" key="2">
    <source>
        <dbReference type="Proteomes" id="UP000292118"/>
    </source>
</evidence>
<dbReference type="RefSeq" id="WP_129187261.1">
    <property type="nucleotide sequence ID" value="NZ_CP035493.1"/>
</dbReference>
<gene>
    <name evidence="1" type="ORF">ET471_07160</name>
</gene>
<name>A0A4P6F3N0_9MICO</name>
<keyword evidence="2" id="KW-1185">Reference proteome</keyword>
<dbReference type="KEGG" id="xya:ET471_07160"/>
<protein>
    <submittedName>
        <fullName evidence="1">Uncharacterized protein</fullName>
    </submittedName>
</protein>
<dbReference type="EMBL" id="CP035493">
    <property type="protein sequence ID" value="QAY69845.1"/>
    <property type="molecule type" value="Genomic_DNA"/>
</dbReference>
<dbReference type="AlphaFoldDB" id="A0A4P6F3N0"/>
<evidence type="ECO:0000313" key="1">
    <source>
        <dbReference type="EMBL" id="QAY69845.1"/>
    </source>
</evidence>
<sequence length="249" mass="27449">MLLQAADAAALQPQATGEYWYVHWQITDHFERKPGSGEFVPITYQREDWSSRERGVMRDEQGAAFKAVEDGRTTIDPADVRFENYTIDDTGTPAARTFSGFTWDELDALPTDPVQLRAALLAATPSSGHGRNYDLFDSVQWLLFGSPARPELRRALWTVLAGIDEVTLLGGRTDALGRQGTAVEVKFPDWYVTTMTLDPTTGMLLEWRATEQDGSRPLTYTLVEQGPRDSAPAAQPPLCGPGSVPLVSC</sequence>
<dbReference type="InterPro" id="IPR047789">
    <property type="entry name" value="CU044_5270-like"/>
</dbReference>
<accession>A0A4P6F3N0</accession>
<reference evidence="1 2" key="1">
    <citation type="submission" date="2019-01" db="EMBL/GenBank/DDBJ databases">
        <title>Genome sequencing of strain FW10M-9.</title>
        <authorList>
            <person name="Heo J."/>
            <person name="Kim S.-J."/>
            <person name="Kim J.-S."/>
            <person name="Hong S.-B."/>
            <person name="Kwon S.-W."/>
        </authorList>
    </citation>
    <scope>NUCLEOTIDE SEQUENCE [LARGE SCALE GENOMIC DNA]</scope>
    <source>
        <strain evidence="1 2">FW10M-9</strain>
    </source>
</reference>